<evidence type="ECO:0000256" key="5">
    <source>
        <dbReference type="ARBA" id="ARBA00022833"/>
    </source>
</evidence>
<keyword evidence="8" id="KW-1185">Reference proteome</keyword>
<evidence type="ECO:0000256" key="1">
    <source>
        <dbReference type="ARBA" id="ARBA00001947"/>
    </source>
</evidence>
<dbReference type="EC" id="3.5.1.-" evidence="7"/>
<dbReference type="Gene3D" id="3.40.800.20">
    <property type="entry name" value="Histone deacetylase domain"/>
    <property type="match status" value="1"/>
</dbReference>
<dbReference type="GO" id="GO:0040029">
    <property type="term" value="P:epigenetic regulation of gene expression"/>
    <property type="evidence" value="ECO:0007669"/>
    <property type="project" value="TreeGrafter"/>
</dbReference>
<keyword evidence="4 7" id="KW-0378">Hydrolase</keyword>
<name>A0A6S7EC09_9BURK</name>
<feature type="domain" description="Histone deacetylase" evidence="6">
    <location>
        <begin position="32"/>
        <end position="338"/>
    </location>
</feature>
<dbReference type="EMBL" id="CADILG010000039">
    <property type="protein sequence ID" value="CAB3905612.1"/>
    <property type="molecule type" value="Genomic_DNA"/>
</dbReference>
<organism evidence="7 8">
    <name type="scientific">Achromobacter anxifer</name>
    <dbReference type="NCBI Taxonomy" id="1287737"/>
    <lineage>
        <taxon>Bacteria</taxon>
        <taxon>Pseudomonadati</taxon>
        <taxon>Pseudomonadota</taxon>
        <taxon>Betaproteobacteria</taxon>
        <taxon>Burkholderiales</taxon>
        <taxon>Alcaligenaceae</taxon>
        <taxon>Achromobacter</taxon>
    </lineage>
</organism>
<dbReference type="PRINTS" id="PR01270">
    <property type="entry name" value="HDASUPER"/>
</dbReference>
<dbReference type="PANTHER" id="PTHR10625:SF17">
    <property type="entry name" value="HISTONE DEACETYLASE 8"/>
    <property type="match status" value="1"/>
</dbReference>
<reference evidence="7 8" key="1">
    <citation type="submission" date="2020-04" db="EMBL/GenBank/DDBJ databases">
        <authorList>
            <person name="De Canck E."/>
        </authorList>
    </citation>
    <scope>NUCLEOTIDE SEQUENCE [LARGE SCALE GENOMIC DNA]</scope>
    <source>
        <strain evidence="7 8">LMG 26858</strain>
    </source>
</reference>
<dbReference type="Proteomes" id="UP000494117">
    <property type="component" value="Unassembled WGS sequence"/>
</dbReference>
<evidence type="ECO:0000313" key="8">
    <source>
        <dbReference type="Proteomes" id="UP000494117"/>
    </source>
</evidence>
<accession>A0A6S7EC09</accession>
<dbReference type="InterPro" id="IPR037138">
    <property type="entry name" value="His_deacetylse_dom_sf"/>
</dbReference>
<dbReference type="GO" id="GO:0004407">
    <property type="term" value="F:histone deacetylase activity"/>
    <property type="evidence" value="ECO:0007669"/>
    <property type="project" value="TreeGrafter"/>
</dbReference>
<evidence type="ECO:0000256" key="4">
    <source>
        <dbReference type="ARBA" id="ARBA00022801"/>
    </source>
</evidence>
<dbReference type="RefSeq" id="WP_175209154.1">
    <property type="nucleotide sequence ID" value="NZ_CADILG010000039.1"/>
</dbReference>
<dbReference type="InterPro" id="IPR023801">
    <property type="entry name" value="His_deacetylse_dom"/>
</dbReference>
<gene>
    <name evidence="7" type="primary">aphA_2</name>
    <name evidence="7" type="ORF">LMG26858_04465</name>
</gene>
<dbReference type="Pfam" id="PF00850">
    <property type="entry name" value="Hist_deacetyl"/>
    <property type="match status" value="1"/>
</dbReference>
<dbReference type="SUPFAM" id="SSF52768">
    <property type="entry name" value="Arginase/deacetylase"/>
    <property type="match status" value="1"/>
</dbReference>
<evidence type="ECO:0000313" key="7">
    <source>
        <dbReference type="EMBL" id="CAB3905612.1"/>
    </source>
</evidence>
<evidence type="ECO:0000256" key="3">
    <source>
        <dbReference type="ARBA" id="ARBA00022723"/>
    </source>
</evidence>
<dbReference type="InterPro" id="IPR023696">
    <property type="entry name" value="Ureohydrolase_dom_sf"/>
</dbReference>
<proteinExistence type="inferred from homology"/>
<dbReference type="CDD" id="cd10001">
    <property type="entry name" value="HDAC_classII_APAH"/>
    <property type="match status" value="1"/>
</dbReference>
<evidence type="ECO:0000256" key="2">
    <source>
        <dbReference type="ARBA" id="ARBA00005947"/>
    </source>
</evidence>
<dbReference type="InterPro" id="IPR000286">
    <property type="entry name" value="HDACs"/>
</dbReference>
<keyword evidence="5" id="KW-0862">Zinc</keyword>
<dbReference type="GO" id="GO:0016787">
    <property type="term" value="F:hydrolase activity"/>
    <property type="evidence" value="ECO:0007669"/>
    <property type="project" value="UniProtKB-KW"/>
</dbReference>
<comment type="cofactor">
    <cofactor evidence="1">
        <name>Zn(2+)</name>
        <dbReference type="ChEBI" id="CHEBI:29105"/>
    </cofactor>
</comment>
<dbReference type="AlphaFoldDB" id="A0A6S7EC09"/>
<sequence>MKALLSPLHDAEWTGNALVRGILKPHHDARGRGREIEAALRDVGLDCQTVGPLAQGIPELTQIHTPDYLAYLQSAWAEWRKAPDASFEVRPNIWPNRHYTEMRATTPVAMAGRYLADGATPIVEDTWRNVYASAETAVAAAQAVLDGSSSVYALVRPSGHHAMTDMGMGGCLLANTALAAQRLAGQWGRVAILDIDVHHGNGTQQIFYGRDDVLTVSIHGDPASIYPFCSGYGDETGTGAGEGYNLNLPLAAGTELSGYLKAFEPALERVEQFKPRALVVATGYDTFRGDAFGNLSLDTPDYAQLGKRIAQLGLPTLFVQEGGYAIDALRANTRSMLEGYLGHARR</sequence>
<protein>
    <submittedName>
        <fullName evidence="7">Acetylpolyamine amidohydrolase 1</fullName>
        <ecNumber evidence="7">3.5.1.-</ecNumber>
    </submittedName>
</protein>
<comment type="similarity">
    <text evidence="2">Belongs to the histone deacetylase family.</text>
</comment>
<dbReference type="PANTHER" id="PTHR10625">
    <property type="entry name" value="HISTONE DEACETYLASE HDAC1-RELATED"/>
    <property type="match status" value="1"/>
</dbReference>
<evidence type="ECO:0000259" key="6">
    <source>
        <dbReference type="Pfam" id="PF00850"/>
    </source>
</evidence>
<dbReference type="GO" id="GO:0046872">
    <property type="term" value="F:metal ion binding"/>
    <property type="evidence" value="ECO:0007669"/>
    <property type="project" value="UniProtKB-KW"/>
</dbReference>
<keyword evidence="3" id="KW-0479">Metal-binding</keyword>